<evidence type="ECO:0000313" key="2">
    <source>
        <dbReference type="EMBL" id="MBO1317689.1"/>
    </source>
</evidence>
<proteinExistence type="predicted"/>
<dbReference type="InterPro" id="IPR024079">
    <property type="entry name" value="MetalloPept_cat_dom_sf"/>
</dbReference>
<protein>
    <submittedName>
        <fullName evidence="2">Uncharacterized protein</fullName>
    </submittedName>
</protein>
<dbReference type="Proteomes" id="UP000664417">
    <property type="component" value="Unassembled WGS sequence"/>
</dbReference>
<evidence type="ECO:0000256" key="1">
    <source>
        <dbReference type="SAM" id="SignalP"/>
    </source>
</evidence>
<comment type="caution">
    <text evidence="2">The sequence shown here is derived from an EMBL/GenBank/DDBJ whole genome shotgun (WGS) entry which is preliminary data.</text>
</comment>
<sequence length="260" mass="29800">MTLKKSVLLFFVLPALAFGQPVDIPLDAVDSEQAKRSFRTVDPFGNDVEIFVDPPLKFQKDEPWFDADSEHFIGYNEVDEYEKFPADDERMKRAVTVNVYVVADEEYRARHSDWQQRLEQIIETADNSYWRDFRINWVIQGYYSWTSNGNNASAILADLARDAASLPNGLIMGFSADSRFDAGGIAYVYRSNPRKGFSVCLDQGVSGTTSALRHEIGHNYGCSHDFDPVVCLMNYTYSYQIDYFDSAHDALIQNRDSWFR</sequence>
<dbReference type="EMBL" id="JAFREP010000003">
    <property type="protein sequence ID" value="MBO1317689.1"/>
    <property type="molecule type" value="Genomic_DNA"/>
</dbReference>
<dbReference type="RefSeq" id="WP_207857077.1">
    <property type="nucleotide sequence ID" value="NZ_JAFREP010000003.1"/>
</dbReference>
<keyword evidence="1" id="KW-0732">Signal</keyword>
<dbReference type="SUPFAM" id="SSF55486">
    <property type="entry name" value="Metalloproteases ('zincins'), catalytic domain"/>
    <property type="match status" value="1"/>
</dbReference>
<keyword evidence="3" id="KW-1185">Reference proteome</keyword>
<accession>A0A8J7Q6M1</accession>
<dbReference type="Pfam" id="PF13688">
    <property type="entry name" value="Reprolysin_5"/>
    <property type="match status" value="1"/>
</dbReference>
<gene>
    <name evidence="2" type="ORF">J3U88_04390</name>
</gene>
<feature type="signal peptide" evidence="1">
    <location>
        <begin position="1"/>
        <end position="17"/>
    </location>
</feature>
<dbReference type="Gene3D" id="3.40.390.10">
    <property type="entry name" value="Collagenase (Catalytic Domain)"/>
    <property type="match status" value="1"/>
</dbReference>
<reference evidence="2" key="1">
    <citation type="submission" date="2021-03" db="EMBL/GenBank/DDBJ databases">
        <authorList>
            <person name="Wang G."/>
        </authorList>
    </citation>
    <scope>NUCLEOTIDE SEQUENCE</scope>
    <source>
        <strain evidence="2">KCTC 12899</strain>
    </source>
</reference>
<organism evidence="2 3">
    <name type="scientific">Acanthopleuribacter pedis</name>
    <dbReference type="NCBI Taxonomy" id="442870"/>
    <lineage>
        <taxon>Bacteria</taxon>
        <taxon>Pseudomonadati</taxon>
        <taxon>Acidobacteriota</taxon>
        <taxon>Holophagae</taxon>
        <taxon>Acanthopleuribacterales</taxon>
        <taxon>Acanthopleuribacteraceae</taxon>
        <taxon>Acanthopleuribacter</taxon>
    </lineage>
</organism>
<dbReference type="GO" id="GO:0008237">
    <property type="term" value="F:metallopeptidase activity"/>
    <property type="evidence" value="ECO:0007669"/>
    <property type="project" value="InterPro"/>
</dbReference>
<evidence type="ECO:0000313" key="3">
    <source>
        <dbReference type="Proteomes" id="UP000664417"/>
    </source>
</evidence>
<name>A0A8J7Q6M1_9BACT</name>
<feature type="chain" id="PRO_5035154393" evidence="1">
    <location>
        <begin position="18"/>
        <end position="260"/>
    </location>
</feature>
<dbReference type="AlphaFoldDB" id="A0A8J7Q6M1"/>